<dbReference type="Gene3D" id="1.25.40.10">
    <property type="entry name" value="Tetratricopeptide repeat domain"/>
    <property type="match status" value="1"/>
</dbReference>
<evidence type="ECO:0000313" key="3">
    <source>
        <dbReference type="Proteomes" id="UP000054495"/>
    </source>
</evidence>
<organism evidence="2 3">
    <name type="scientific">Ancylostoma ceylanicum</name>
    <dbReference type="NCBI Taxonomy" id="53326"/>
    <lineage>
        <taxon>Eukaryota</taxon>
        <taxon>Metazoa</taxon>
        <taxon>Ecdysozoa</taxon>
        <taxon>Nematoda</taxon>
        <taxon>Chromadorea</taxon>
        <taxon>Rhabditida</taxon>
        <taxon>Rhabditina</taxon>
        <taxon>Rhabditomorpha</taxon>
        <taxon>Strongyloidea</taxon>
        <taxon>Ancylostomatidae</taxon>
        <taxon>Ancylostomatinae</taxon>
        <taxon>Ancylostoma</taxon>
    </lineage>
</organism>
<protein>
    <submittedName>
        <fullName evidence="2">Uncharacterized protein</fullName>
    </submittedName>
</protein>
<dbReference type="GO" id="GO:0070129">
    <property type="term" value="P:regulation of mitochondrial translation"/>
    <property type="evidence" value="ECO:0007669"/>
    <property type="project" value="TreeGrafter"/>
</dbReference>
<dbReference type="InterPro" id="IPR011990">
    <property type="entry name" value="TPR-like_helical_dom_sf"/>
</dbReference>
<reference evidence="2 3" key="1">
    <citation type="submission" date="2013-05" db="EMBL/GenBank/DDBJ databases">
        <title>Draft genome of the parasitic nematode Anyclostoma ceylanicum.</title>
        <authorList>
            <person name="Mitreva M."/>
        </authorList>
    </citation>
    <scope>NUCLEOTIDE SEQUENCE [LARGE SCALE GENOMIC DNA]</scope>
</reference>
<dbReference type="GO" id="GO:0005739">
    <property type="term" value="C:mitochondrion"/>
    <property type="evidence" value="ECO:0007669"/>
    <property type="project" value="TreeGrafter"/>
</dbReference>
<dbReference type="InterPro" id="IPR033490">
    <property type="entry name" value="LRP130"/>
</dbReference>
<dbReference type="AlphaFoldDB" id="A0A0D6LIW0"/>
<dbReference type="EMBL" id="KE125247">
    <property type="protein sequence ID" value="EPB69856.1"/>
    <property type="molecule type" value="Genomic_DNA"/>
</dbReference>
<dbReference type="PANTHER" id="PTHR46669:SF1">
    <property type="entry name" value="LEUCINE-RICH PPR MOTIF-CONTAINING PROTEIN, MITOCHONDRIAL"/>
    <property type="match status" value="1"/>
</dbReference>
<dbReference type="GO" id="GO:0005634">
    <property type="term" value="C:nucleus"/>
    <property type="evidence" value="ECO:0007669"/>
    <property type="project" value="TreeGrafter"/>
</dbReference>
<evidence type="ECO:0000313" key="2">
    <source>
        <dbReference type="EMBL" id="EPB69856.1"/>
    </source>
</evidence>
<feature type="region of interest" description="Disordered" evidence="1">
    <location>
        <begin position="191"/>
        <end position="218"/>
    </location>
</feature>
<name>A0A0D6LIW0_9BILA</name>
<proteinExistence type="predicted"/>
<dbReference type="GO" id="GO:0003730">
    <property type="term" value="F:mRNA 3'-UTR binding"/>
    <property type="evidence" value="ECO:0007669"/>
    <property type="project" value="TreeGrafter"/>
</dbReference>
<gene>
    <name evidence="2" type="ORF">ANCCEY_11055</name>
</gene>
<sequence length="1204" mass="139652">MKYEQWKKVEPIMLDELIEMLKDTRETLRFLASRATPLRRSIRKEKSPLPVLDSVRHQLSFASTASDESTLAPVKAQTRIADEQRESDFVKCYTTLFNMKYEQWKKVEPIMLDELIEMLKDTRETIRNDSALLPTDTSLSLISLPDDLPQRKKQKTGFHRVIPRAEVHSNDLKANQEVMLINEYGKCQAVASPSRAKRSSQRLRQRDPVSRTLGGDSRENARLPETVLSRIQESLRRNYRVSASTVFIDVVKKLEEEDGSLVSTLRRSPNRWLPLLFRACGRAASNIPKTSRQQILARFWKQLNLKEILIDVPSINAMLCSMLENDLRFDSNEVLEDVECRRRLEPDQETFQLLLTNLALDGNTEACRAMVYEMAKRGFIVNRACNDALVYCFAVRGHHAKADSLAQALGKYGADAVASAQGACARAAAARADLNRLRAVLRRAVMGEQRRLILSVSDILETIWLLSEKSRDGDGAEYVNLTEQMLNHTSRGPGFFRLLIREVERHICHQHYYTAVALLEDTNRISDCLKNQQKFLFLKQMIGQLSRQIVRNEVNVTKMNDIANRNNCEVEALICMNMPSSAILLNEKFLIIFEQPSLVVRHIFGVALIPRIHDDLLYAVIMYKDFTMDKRIEYVTALIDMVDRERMRHHLVLPILTSTDDIEERLKIIFRCANIGYKDLSQLDISVLSHLVLQPLYDRQRMTRGEQTKLDKVARILKSFGIASDSVWQTMHSWWHEKTAEEKRLPSLEVASRPLATELQGWLRQHYTATFELERKSSVKAPAIRVTYERLKKFVEDRDSSKVHAFVSSYGWPEDTNFEEIIPDLLGLYLDHEEWTNVKKMLISLSAQSSKWQRNDEPSYSPVKNYHLLQILRRMCNEGDEISLRKMINYAYELRRLFPGALYIGVTATANYDTFFNTLHEYNRLFGKCFERLPNPSVEKIDECIDLLRTLIKLEILQLHVNETLTSVFIGNVLKRLGWEEAVNTWMKFQSGLYCSNGIVTLLRYCLTQKTDSSKRNIQYVLHKAQNFLPQSRVHCLYAAVMVAKRYEEEAASYLEEHKAEIDPLDCVIAMRYMNALRAKMVDEEFIRLFAELCLKHTKLSENAEATRQMQIDWMRLCEQRKLAPLALRLYDLFKRYGVDLHDDEKLRLCEMIAEHDVLAKRWIYEPDGFLRIKPDDELIRSNDVWQIQQVLKNEVSALRSSAR</sequence>
<accession>A0A0D6LIW0</accession>
<evidence type="ECO:0000256" key="1">
    <source>
        <dbReference type="SAM" id="MobiDB-lite"/>
    </source>
</evidence>
<dbReference type="Proteomes" id="UP000054495">
    <property type="component" value="Unassembled WGS sequence"/>
</dbReference>
<dbReference type="PANTHER" id="PTHR46669">
    <property type="entry name" value="LEUCINE-RICH PPR MOTIF-CONTAINING PROTEIN, MITOCHONDRIAL"/>
    <property type="match status" value="1"/>
</dbReference>
<keyword evidence="3" id="KW-1185">Reference proteome</keyword>